<evidence type="ECO:0000256" key="4">
    <source>
        <dbReference type="ARBA" id="ARBA00023002"/>
    </source>
</evidence>
<dbReference type="PANTHER" id="PTHR46696:SF1">
    <property type="entry name" value="CYTOCHROME P450 YJIB-RELATED"/>
    <property type="match status" value="1"/>
</dbReference>
<dbReference type="PROSITE" id="PS00086">
    <property type="entry name" value="CYTOCHROME_P450"/>
    <property type="match status" value="1"/>
</dbReference>
<accession>A0AAU7LXX5</accession>
<dbReference type="InterPro" id="IPR036396">
    <property type="entry name" value="Cyt_P450_sf"/>
</dbReference>
<dbReference type="InterPro" id="IPR001128">
    <property type="entry name" value="Cyt_P450"/>
</dbReference>
<dbReference type="InterPro" id="IPR002397">
    <property type="entry name" value="Cyt_P450_B"/>
</dbReference>
<dbReference type="PRINTS" id="PR00385">
    <property type="entry name" value="P450"/>
</dbReference>
<dbReference type="PRINTS" id="PR00359">
    <property type="entry name" value="BP450"/>
</dbReference>
<geneLocation type="plasmid" evidence="8">
    <name>p1</name>
</geneLocation>
<dbReference type="CDD" id="cd20625">
    <property type="entry name" value="CYP164-like"/>
    <property type="match status" value="1"/>
</dbReference>
<organism evidence="8">
    <name type="scientific">Polaromonas hydrogenivorans</name>
    <dbReference type="NCBI Taxonomy" id="335476"/>
    <lineage>
        <taxon>Bacteria</taxon>
        <taxon>Pseudomonadati</taxon>
        <taxon>Pseudomonadota</taxon>
        <taxon>Betaproteobacteria</taxon>
        <taxon>Burkholderiales</taxon>
        <taxon>Comamonadaceae</taxon>
        <taxon>Polaromonas</taxon>
    </lineage>
</organism>
<dbReference type="GO" id="GO:0005506">
    <property type="term" value="F:iron ion binding"/>
    <property type="evidence" value="ECO:0007669"/>
    <property type="project" value="InterPro"/>
</dbReference>
<dbReference type="FunFam" id="1.10.630.10:FF:000018">
    <property type="entry name" value="Cytochrome P450 monooxygenase"/>
    <property type="match status" value="1"/>
</dbReference>
<gene>
    <name evidence="8" type="ORF">ABLV49_21080</name>
</gene>
<protein>
    <submittedName>
        <fullName evidence="8">Cytochrome P450</fullName>
    </submittedName>
</protein>
<dbReference type="AlphaFoldDB" id="A0AAU7LXX5"/>
<keyword evidence="4 7" id="KW-0560">Oxidoreductase</keyword>
<proteinExistence type="inferred from homology"/>
<name>A0AAU7LXX5_9BURK</name>
<dbReference type="PANTHER" id="PTHR46696">
    <property type="entry name" value="P450, PUTATIVE (EUROFUNG)-RELATED"/>
    <property type="match status" value="1"/>
</dbReference>
<keyword evidence="6 7" id="KW-0503">Monooxygenase</keyword>
<dbReference type="InterPro" id="IPR017972">
    <property type="entry name" value="Cyt_P450_CS"/>
</dbReference>
<comment type="similarity">
    <text evidence="1 7">Belongs to the cytochrome P450 family.</text>
</comment>
<evidence type="ECO:0000256" key="5">
    <source>
        <dbReference type="ARBA" id="ARBA00023004"/>
    </source>
</evidence>
<keyword evidence="2 7" id="KW-0349">Heme</keyword>
<dbReference type="GO" id="GO:0004497">
    <property type="term" value="F:monooxygenase activity"/>
    <property type="evidence" value="ECO:0007669"/>
    <property type="project" value="UniProtKB-KW"/>
</dbReference>
<evidence type="ECO:0000256" key="7">
    <source>
        <dbReference type="RuleBase" id="RU000461"/>
    </source>
</evidence>
<sequence>MSADPRPPALARPLMDAAFLANPYPAYQALRETGPIHWSEEFFGGAWLLTRHADVELVLRDPRFSAQRTGAWVKDREDAPGELKGFQQLFARALLFLDAPDHPRIRKVLNAGFRPDVLQGLAPHIEQVVTELLDRVAHLESFDFIEAVARPLPVRVITLLMGIEQPQHQDFMAWSEDLASFIGEPRPSREQARRAQASLLGMSRYFDCLLALKRKTPGDDLVSRLAQAEARGEIQDGAELLAQCAMLLFAGHETTRHLLGSGLQALLSHPAQWHRLRREPELLPGAVRELLRFDSPVQYTGRRVATDLVLHGQQLRRGDLVLPLIGAASRDPARYLDPDTLDITRSQGSSLAFGSGPHVCMGAALTLMEAKMVFGQLLKRWPGLSLVDAAPRWSDKPAYRGLVMLPLRYQAIA</sequence>
<keyword evidence="8" id="KW-0614">Plasmid</keyword>
<dbReference type="EMBL" id="CP157676">
    <property type="protein sequence ID" value="XBP72582.1"/>
    <property type="molecule type" value="Genomic_DNA"/>
</dbReference>
<dbReference type="Gene3D" id="1.10.630.10">
    <property type="entry name" value="Cytochrome P450"/>
    <property type="match status" value="1"/>
</dbReference>
<dbReference type="GO" id="GO:0016705">
    <property type="term" value="F:oxidoreductase activity, acting on paired donors, with incorporation or reduction of molecular oxygen"/>
    <property type="evidence" value="ECO:0007669"/>
    <property type="project" value="InterPro"/>
</dbReference>
<evidence type="ECO:0000256" key="1">
    <source>
        <dbReference type="ARBA" id="ARBA00010617"/>
    </source>
</evidence>
<keyword evidence="3 7" id="KW-0479">Metal-binding</keyword>
<dbReference type="RefSeq" id="WP_349282257.1">
    <property type="nucleotide sequence ID" value="NZ_CBCSCU010000049.1"/>
</dbReference>
<reference evidence="8" key="1">
    <citation type="submission" date="2024-05" db="EMBL/GenBank/DDBJ databases">
        <authorList>
            <person name="Bunk B."/>
            <person name="Swiderski J."/>
            <person name="Sproer C."/>
            <person name="Thiel V."/>
        </authorList>
    </citation>
    <scope>NUCLEOTIDE SEQUENCE</scope>
    <source>
        <strain evidence="8">DSM 17735</strain>
        <plasmid evidence="8">p1</plasmid>
    </source>
</reference>
<evidence type="ECO:0000313" key="8">
    <source>
        <dbReference type="EMBL" id="XBP72582.1"/>
    </source>
</evidence>
<dbReference type="SUPFAM" id="SSF48264">
    <property type="entry name" value="Cytochrome P450"/>
    <property type="match status" value="1"/>
</dbReference>
<evidence type="ECO:0000256" key="3">
    <source>
        <dbReference type="ARBA" id="ARBA00022723"/>
    </source>
</evidence>
<dbReference type="Pfam" id="PF00067">
    <property type="entry name" value="p450"/>
    <property type="match status" value="1"/>
</dbReference>
<evidence type="ECO:0000256" key="2">
    <source>
        <dbReference type="ARBA" id="ARBA00022617"/>
    </source>
</evidence>
<dbReference type="GO" id="GO:0020037">
    <property type="term" value="F:heme binding"/>
    <property type="evidence" value="ECO:0007669"/>
    <property type="project" value="InterPro"/>
</dbReference>
<keyword evidence="5 7" id="KW-0408">Iron</keyword>
<evidence type="ECO:0000256" key="6">
    <source>
        <dbReference type="ARBA" id="ARBA00023033"/>
    </source>
</evidence>